<keyword evidence="2 5" id="KW-0812">Transmembrane</keyword>
<reference evidence="6 7" key="1">
    <citation type="submission" date="2016-10" db="EMBL/GenBank/DDBJ databases">
        <authorList>
            <person name="de Groot N.N."/>
        </authorList>
    </citation>
    <scope>NUCLEOTIDE SEQUENCE [LARGE SCALE GENOMIC DNA]</scope>
    <source>
        <strain evidence="6 7">CGMCC 1.9109</strain>
    </source>
</reference>
<organism evidence="6 7">
    <name type="scientific">Kordiimonas lacus</name>
    <dbReference type="NCBI Taxonomy" id="637679"/>
    <lineage>
        <taxon>Bacteria</taxon>
        <taxon>Pseudomonadati</taxon>
        <taxon>Pseudomonadota</taxon>
        <taxon>Alphaproteobacteria</taxon>
        <taxon>Kordiimonadales</taxon>
        <taxon>Kordiimonadaceae</taxon>
        <taxon>Kordiimonas</taxon>
    </lineage>
</organism>
<keyword evidence="7" id="KW-1185">Reference proteome</keyword>
<evidence type="ECO:0000256" key="3">
    <source>
        <dbReference type="ARBA" id="ARBA00022989"/>
    </source>
</evidence>
<name>A0A1G7EHG1_9PROT</name>
<dbReference type="Pfam" id="PF09685">
    <property type="entry name" value="MamF_MmsF"/>
    <property type="match status" value="1"/>
</dbReference>
<accession>A0A1G7EHG1</accession>
<dbReference type="OrthoDB" id="5405464at2"/>
<proteinExistence type="predicted"/>
<keyword evidence="4 5" id="KW-0472">Membrane</keyword>
<evidence type="ECO:0000256" key="4">
    <source>
        <dbReference type="ARBA" id="ARBA00023136"/>
    </source>
</evidence>
<feature type="transmembrane region" description="Helical" evidence="5">
    <location>
        <begin position="20"/>
        <end position="46"/>
    </location>
</feature>
<protein>
    <submittedName>
        <fullName evidence="6">Uncharacterized membrane protein</fullName>
    </submittedName>
</protein>
<evidence type="ECO:0000256" key="1">
    <source>
        <dbReference type="ARBA" id="ARBA00004141"/>
    </source>
</evidence>
<comment type="subcellular location">
    <subcellularLocation>
        <location evidence="1">Membrane</location>
        <topology evidence="1">Multi-pass membrane protein</topology>
    </subcellularLocation>
</comment>
<evidence type="ECO:0000256" key="2">
    <source>
        <dbReference type="ARBA" id="ARBA00022692"/>
    </source>
</evidence>
<dbReference type="EMBL" id="FNAK01000008">
    <property type="protein sequence ID" value="SDE62875.1"/>
    <property type="molecule type" value="Genomic_DNA"/>
</dbReference>
<dbReference type="InterPro" id="IPR019109">
    <property type="entry name" value="MamF_MmsF"/>
</dbReference>
<keyword evidence="3 5" id="KW-1133">Transmembrane helix</keyword>
<feature type="transmembrane region" description="Helical" evidence="5">
    <location>
        <begin position="66"/>
        <end position="95"/>
    </location>
</feature>
<dbReference type="Proteomes" id="UP000183685">
    <property type="component" value="Unassembled WGS sequence"/>
</dbReference>
<dbReference type="AlphaFoldDB" id="A0A1G7EHG1"/>
<sequence>MTDTTPRHQPRQDADRRSVVLVYILFLIGLCTGGLVSIAGAIIAHTKSNEVARVYQSHLDYQIRTFWMGLVIGIVGSLLLVVLIGIPILLGLFIWTLVRCIKGLMAANDGQPIDNPQTMLW</sequence>
<evidence type="ECO:0000313" key="6">
    <source>
        <dbReference type="EMBL" id="SDE62875.1"/>
    </source>
</evidence>
<evidence type="ECO:0000313" key="7">
    <source>
        <dbReference type="Proteomes" id="UP000183685"/>
    </source>
</evidence>
<gene>
    <name evidence="6" type="ORF">SAMN04488071_3442</name>
</gene>
<dbReference type="RefSeq" id="WP_068309431.1">
    <property type="nucleotide sequence ID" value="NZ_DAIOMO010000002.1"/>
</dbReference>
<evidence type="ECO:0000256" key="5">
    <source>
        <dbReference type="SAM" id="Phobius"/>
    </source>
</evidence>